<dbReference type="Pfam" id="PF00691">
    <property type="entry name" value="OmpA"/>
    <property type="match status" value="1"/>
</dbReference>
<dbReference type="EMBL" id="CP061079">
    <property type="protein sequence ID" value="QNR49129.1"/>
    <property type="molecule type" value="Genomic_DNA"/>
</dbReference>
<dbReference type="InterPro" id="IPR050330">
    <property type="entry name" value="Bact_OuterMem_StrucFunc"/>
</dbReference>
<feature type="domain" description="OmpA-like" evidence="3">
    <location>
        <begin position="192"/>
        <end position="310"/>
    </location>
</feature>
<evidence type="ECO:0000313" key="4">
    <source>
        <dbReference type="EMBL" id="QNR49129.1"/>
    </source>
</evidence>
<dbReference type="InterPro" id="IPR036737">
    <property type="entry name" value="OmpA-like_sf"/>
</dbReference>
<gene>
    <name evidence="4" type="ORF">HLB40_06380</name>
</gene>
<keyword evidence="1" id="KW-0472">Membrane</keyword>
<dbReference type="PANTHER" id="PTHR30329:SF20">
    <property type="entry name" value="EXPORTED PROTEIN"/>
    <property type="match status" value="1"/>
</dbReference>
<feature type="compositionally biased region" description="Basic residues" evidence="2">
    <location>
        <begin position="359"/>
        <end position="371"/>
    </location>
</feature>
<reference evidence="4 5" key="1">
    <citation type="submission" date="2020-09" db="EMBL/GenBank/DDBJ databases">
        <title>The Genome Sequence of Pseudomonas chlororaphis strain Qlu-1 - A phenazine-derivative-producing strain.</title>
        <authorList>
            <person name="Li L."/>
            <person name="Liu K."/>
        </authorList>
    </citation>
    <scope>NUCLEOTIDE SEQUENCE [LARGE SCALE GENOMIC DNA]</scope>
    <source>
        <strain evidence="5">qlu-1</strain>
    </source>
</reference>
<dbReference type="PROSITE" id="PS51123">
    <property type="entry name" value="OMPA_2"/>
    <property type="match status" value="1"/>
</dbReference>
<evidence type="ECO:0000259" key="3">
    <source>
        <dbReference type="PROSITE" id="PS51123"/>
    </source>
</evidence>
<dbReference type="RefSeq" id="WP_016702045.1">
    <property type="nucleotide sequence ID" value="NZ_CATKQY010000002.1"/>
</dbReference>
<accession>A0AAP9VWV5</accession>
<feature type="compositionally biased region" description="Low complexity" evidence="2">
    <location>
        <begin position="344"/>
        <end position="358"/>
    </location>
</feature>
<dbReference type="Proteomes" id="UP000516316">
    <property type="component" value="Chromosome"/>
</dbReference>
<dbReference type="GO" id="GO:0016020">
    <property type="term" value="C:membrane"/>
    <property type="evidence" value="ECO:0007669"/>
    <property type="project" value="UniProtKB-UniRule"/>
</dbReference>
<feature type="region of interest" description="Disordered" evidence="2">
    <location>
        <begin position="140"/>
        <end position="160"/>
    </location>
</feature>
<sequence length="390" mass="40995">MSSNKSLALALCLTVTGCAQTPQNDAEGGHWWSFGSDKTASKEAVQPVAKAAANEVSAAKSAATSTAKSATAPAAAKVETATASAAAPAAKAETTNWWWPFPSKDASKDAVKEPLADAKAKTDAATAAPKVAKTETGNWWWPFNQQPTSPTKADVKDIPMPDPKITQAWLDDYEPRLREAIKDSRLQLERRENTLVVTAPVDGSFNPDRPAMLLPVTLSPFTRVAKAVGTDAKTSVLVLGHADTTGAAAANQKLSRDRAQSVAAIFSLTGLKRDRLMLRGMGSVMPRAANDSAEGRALNRRVEIIVTQRSTMLALLSKYNQPTPSEAELVAVQDVKSVVPAASSKKAVAAKKAAPAKKAPAKKPVAKKAVAKKTTTAKAPAKAATEQAKN</sequence>
<dbReference type="PANTHER" id="PTHR30329">
    <property type="entry name" value="STATOR ELEMENT OF FLAGELLAR MOTOR COMPLEX"/>
    <property type="match status" value="1"/>
</dbReference>
<organism evidence="4 5">
    <name type="scientific">Pseudomonas chlororaphis</name>
    <dbReference type="NCBI Taxonomy" id="587753"/>
    <lineage>
        <taxon>Bacteria</taxon>
        <taxon>Pseudomonadati</taxon>
        <taxon>Pseudomonadota</taxon>
        <taxon>Gammaproteobacteria</taxon>
        <taxon>Pseudomonadales</taxon>
        <taxon>Pseudomonadaceae</taxon>
        <taxon>Pseudomonas</taxon>
    </lineage>
</organism>
<proteinExistence type="predicted"/>
<evidence type="ECO:0000313" key="5">
    <source>
        <dbReference type="Proteomes" id="UP000516316"/>
    </source>
</evidence>
<protein>
    <submittedName>
        <fullName evidence="4">OmpA family protein</fullName>
    </submittedName>
</protein>
<feature type="region of interest" description="Disordered" evidence="2">
    <location>
        <begin position="344"/>
        <end position="390"/>
    </location>
</feature>
<evidence type="ECO:0000256" key="2">
    <source>
        <dbReference type="SAM" id="MobiDB-lite"/>
    </source>
</evidence>
<dbReference type="Gene3D" id="3.30.1330.60">
    <property type="entry name" value="OmpA-like domain"/>
    <property type="match status" value="1"/>
</dbReference>
<dbReference type="CDD" id="cd07185">
    <property type="entry name" value="OmpA_C-like"/>
    <property type="match status" value="1"/>
</dbReference>
<dbReference type="SUPFAM" id="SSF103088">
    <property type="entry name" value="OmpA-like"/>
    <property type="match status" value="1"/>
</dbReference>
<evidence type="ECO:0000256" key="1">
    <source>
        <dbReference type="PROSITE-ProRule" id="PRU00473"/>
    </source>
</evidence>
<dbReference type="PROSITE" id="PS51257">
    <property type="entry name" value="PROKAR_LIPOPROTEIN"/>
    <property type="match status" value="1"/>
</dbReference>
<name>A0AAP9VWV5_9PSED</name>
<dbReference type="AlphaFoldDB" id="A0AAP9VWV5"/>
<dbReference type="InterPro" id="IPR006665">
    <property type="entry name" value="OmpA-like"/>
</dbReference>
<feature type="compositionally biased region" description="Low complexity" evidence="2">
    <location>
        <begin position="372"/>
        <end position="384"/>
    </location>
</feature>